<gene>
    <name evidence="7" type="ORF">BUW47_04350</name>
    <name evidence="8" type="ORF">GC247_01110</name>
</gene>
<sequence>MATVYMTAVFPDVASKVLDEAGIDHDGFSGEGLITKEELLKHVGDVKVLITPLSTKVDQDVIDAAPNLKLIANFGAGFNNIDTAYARKKGIDVTNTPFVSSVATAEIASGLAIALSRRIVEGDHVMRTVGFDGWAPLFFRGHELAGKTLGIVGLGDIGKNVAQRLAAFDMKILYTQRHQADPAVEAHYGATYVSLDELLEQSDIVSLHCPLTPATTHMIAAPQFKQMKDNALLINCARGPVIAEADLLVALKNHDIAGAALDVYEAEPEVADEFKHLANVILTPHIGNASYEARDAMAKIVTTNAARVLAGKQPQYVVNGNND</sequence>
<dbReference type="SUPFAM" id="SSF51735">
    <property type="entry name" value="NAD(P)-binding Rossmann-fold domains"/>
    <property type="match status" value="1"/>
</dbReference>
<dbReference type="PATRIC" id="fig|1613.32.peg.325"/>
<dbReference type="PANTHER" id="PTHR42789:SF1">
    <property type="entry name" value="D-ISOMER SPECIFIC 2-HYDROXYACID DEHYDROGENASE FAMILY PROTEIN (AFU_ORTHOLOGUE AFUA_6G10090)"/>
    <property type="match status" value="1"/>
</dbReference>
<evidence type="ECO:0000256" key="4">
    <source>
        <dbReference type="RuleBase" id="RU003719"/>
    </source>
</evidence>
<keyword evidence="2 4" id="KW-0560">Oxidoreductase</keyword>
<comment type="similarity">
    <text evidence="1 4">Belongs to the D-isomer specific 2-hydroxyacid dehydrogenase family.</text>
</comment>
<dbReference type="GO" id="GO:0051287">
    <property type="term" value="F:NAD binding"/>
    <property type="evidence" value="ECO:0007669"/>
    <property type="project" value="InterPro"/>
</dbReference>
<dbReference type="PANTHER" id="PTHR42789">
    <property type="entry name" value="D-ISOMER SPECIFIC 2-HYDROXYACID DEHYDROGENASE FAMILY PROTEIN (AFU_ORTHOLOGUE AFUA_6G10090)"/>
    <property type="match status" value="1"/>
</dbReference>
<feature type="domain" description="D-isomer specific 2-hydroxyacid dehydrogenase catalytic" evidence="5">
    <location>
        <begin position="34"/>
        <end position="319"/>
    </location>
</feature>
<dbReference type="Proteomes" id="UP000466799">
    <property type="component" value="Unassembled WGS sequence"/>
</dbReference>
<dbReference type="InterPro" id="IPR036291">
    <property type="entry name" value="NAD(P)-bd_dom_sf"/>
</dbReference>
<evidence type="ECO:0000259" key="6">
    <source>
        <dbReference type="Pfam" id="PF02826"/>
    </source>
</evidence>
<reference evidence="7 9" key="1">
    <citation type="submission" date="2016-12" db="EMBL/GenBank/DDBJ databases">
        <title>Complete Genome Sequence of Lactobacillus fermentum Strain SNUV175, a Probiotic for Treatment of Bacterial Vaginosis.</title>
        <authorList>
            <person name="Lee S."/>
            <person name="You H.J."/>
            <person name="Kwon B."/>
            <person name="Ko G."/>
        </authorList>
    </citation>
    <scope>NUCLEOTIDE SEQUENCE [LARGE SCALE GENOMIC DNA]</scope>
    <source>
        <strain evidence="7 9">SNUV175</strain>
    </source>
</reference>
<evidence type="ECO:0000256" key="3">
    <source>
        <dbReference type="ARBA" id="ARBA00023027"/>
    </source>
</evidence>
<dbReference type="GO" id="GO:0016616">
    <property type="term" value="F:oxidoreductase activity, acting on the CH-OH group of donors, NAD or NADP as acceptor"/>
    <property type="evidence" value="ECO:0007669"/>
    <property type="project" value="InterPro"/>
</dbReference>
<dbReference type="GeneID" id="83715533"/>
<dbReference type="Pfam" id="PF02826">
    <property type="entry name" value="2-Hacid_dh_C"/>
    <property type="match status" value="1"/>
</dbReference>
<dbReference type="EMBL" id="CP019030">
    <property type="protein sequence ID" value="APU45714.1"/>
    <property type="molecule type" value="Genomic_DNA"/>
</dbReference>
<keyword evidence="3" id="KW-0520">NAD</keyword>
<dbReference type="RefSeq" id="WP_003686397.1">
    <property type="nucleotide sequence ID" value="NZ_BJLV01000067.1"/>
</dbReference>
<evidence type="ECO:0000256" key="2">
    <source>
        <dbReference type="ARBA" id="ARBA00023002"/>
    </source>
</evidence>
<evidence type="ECO:0000259" key="5">
    <source>
        <dbReference type="Pfam" id="PF00389"/>
    </source>
</evidence>
<organism evidence="8 10">
    <name type="scientific">Limosilactobacillus fermentum</name>
    <name type="common">Lactobacillus fermentum</name>
    <dbReference type="NCBI Taxonomy" id="1613"/>
    <lineage>
        <taxon>Bacteria</taxon>
        <taxon>Bacillati</taxon>
        <taxon>Bacillota</taxon>
        <taxon>Bacilli</taxon>
        <taxon>Lactobacillales</taxon>
        <taxon>Lactobacillaceae</taxon>
        <taxon>Limosilactobacillus</taxon>
    </lineage>
</organism>
<dbReference type="InterPro" id="IPR050857">
    <property type="entry name" value="D-2-hydroxyacid_DH"/>
</dbReference>
<dbReference type="FunFam" id="3.40.50.720:FF:000203">
    <property type="entry name" value="D-3-phosphoglycerate dehydrogenase (SerA)"/>
    <property type="match status" value="1"/>
</dbReference>
<feature type="domain" description="D-isomer specific 2-hydroxyacid dehydrogenase NAD-binding" evidence="6">
    <location>
        <begin position="110"/>
        <end position="287"/>
    </location>
</feature>
<evidence type="ECO:0000313" key="7">
    <source>
        <dbReference type="EMBL" id="APU45714.1"/>
    </source>
</evidence>
<evidence type="ECO:0000313" key="9">
    <source>
        <dbReference type="Proteomes" id="UP000185427"/>
    </source>
</evidence>
<accession>A0A0F4H9Z7</accession>
<dbReference type="AlphaFoldDB" id="A0A0F4H9Z7"/>
<dbReference type="SUPFAM" id="SSF52283">
    <property type="entry name" value="Formate/glycerate dehydrogenase catalytic domain-like"/>
    <property type="match status" value="1"/>
</dbReference>
<proteinExistence type="inferred from homology"/>
<dbReference type="InterPro" id="IPR006139">
    <property type="entry name" value="D-isomer_2_OHA_DH_cat_dom"/>
</dbReference>
<dbReference type="Pfam" id="PF00389">
    <property type="entry name" value="2-Hacid_dh"/>
    <property type="match status" value="1"/>
</dbReference>
<dbReference type="Gene3D" id="3.40.50.720">
    <property type="entry name" value="NAD(P)-binding Rossmann-like Domain"/>
    <property type="match status" value="2"/>
</dbReference>
<dbReference type="InterPro" id="IPR006140">
    <property type="entry name" value="D-isomer_DH_NAD-bd"/>
</dbReference>
<dbReference type="OrthoDB" id="9805416at2"/>
<reference evidence="8 10" key="2">
    <citation type="submission" date="2019-10" db="EMBL/GenBank/DDBJ databases">
        <title>Genome Sequencing and assembly of Lactobacillus fermentum I2, a lactic acid bacteria.</title>
        <authorList>
            <person name="Lopes L.S."/>
            <person name="Persinoti G.F."/>
            <person name="Riano-Pachon D.M."/>
            <person name="Labate C.A."/>
        </authorList>
    </citation>
    <scope>NUCLEOTIDE SEQUENCE [LARGE SCALE GENOMIC DNA]</scope>
    <source>
        <strain evidence="8 10">I2</strain>
    </source>
</reference>
<dbReference type="Proteomes" id="UP000185427">
    <property type="component" value="Chromosome"/>
</dbReference>
<dbReference type="EMBL" id="WHJL01000003">
    <property type="protein sequence ID" value="MPQ34550.1"/>
    <property type="molecule type" value="Genomic_DNA"/>
</dbReference>
<evidence type="ECO:0000313" key="10">
    <source>
        <dbReference type="Proteomes" id="UP000466799"/>
    </source>
</evidence>
<evidence type="ECO:0000256" key="1">
    <source>
        <dbReference type="ARBA" id="ARBA00005854"/>
    </source>
</evidence>
<protein>
    <submittedName>
        <fullName evidence="8">Hydroxyacid dehydrogenase</fullName>
    </submittedName>
</protein>
<dbReference type="CDD" id="cd12178">
    <property type="entry name" value="2-Hacid_dh_13"/>
    <property type="match status" value="1"/>
</dbReference>
<name>A0A0F4H9Z7_LIMFE</name>
<evidence type="ECO:0000313" key="8">
    <source>
        <dbReference type="EMBL" id="MPQ34550.1"/>
    </source>
</evidence>